<feature type="compositionally biased region" description="Low complexity" evidence="10">
    <location>
        <begin position="2463"/>
        <end position="2476"/>
    </location>
</feature>
<evidence type="ECO:0000259" key="12">
    <source>
        <dbReference type="PROSITE" id="PS51194"/>
    </source>
</evidence>
<dbReference type="PROSITE" id="PS51194">
    <property type="entry name" value="HELICASE_CTER"/>
    <property type="match status" value="1"/>
</dbReference>
<feature type="compositionally biased region" description="Acidic residues" evidence="10">
    <location>
        <begin position="2448"/>
        <end position="2462"/>
    </location>
</feature>
<evidence type="ECO:0000256" key="1">
    <source>
        <dbReference type="ARBA" id="ARBA00004123"/>
    </source>
</evidence>
<dbReference type="SMART" id="SM00573">
    <property type="entry name" value="HSA"/>
    <property type="match status" value="1"/>
</dbReference>
<dbReference type="InterPro" id="IPR014001">
    <property type="entry name" value="Helicase_ATP-bd"/>
</dbReference>
<sequence>MASTRRNRTICFQRPQTVSNFDKSFAQRKLEISNEKHCFPKVFHCLIKSESLRNEFETAATNSIKRATRGGLKSHPKTHSAELQHASNNAVENHEEIQNHSIPTALLAISDQDTEELKKDANDPGAEDSRQSAASTQLQCRITSFDLEQAARQEAVVLKRVSQLRREGLWTASSLPKCAEPPRLKVHSDNLMDELSWMARDFDGERKLKRACCKRISASVAKAYREREEGELRQNTEAEKHVKRVASLLSKHVRPYMNMIVLLLFSVAEYKNERIVKSKRERAMGTHLNILLDRSEKFKDGSNWNSNLGTRLNTTNTYKYMGGISSSASSDKESNDSDVDDDADSVENTTEVVGVPETSSWTETNNAALKLSTETKENSISKKVTEPRVGKVKTLLEEQSELDGNKAAGESNAAGNIYDTDRNVSTSSKKQVEEEKAESSTSPFTADEEETVTELDDYTQSNETSSWINYQKLQSENVEERREGLAHIAEEVERLQPKGYTLETTTVNTRIPFLLKFSLREYQHVGLDWLVMLDSRGLNGILADEMGLGKTIQTIALLAHHACQNNIWGPHLIIVPTTVILNWEMEFKKWCPAFKIFTYYGSTKERKEKRKGWNRPNAFHVCITSYKLVIRDYSTFRRKAWQYMILDEAQHIKNYKSERWQMLLHFRARRRLLLTGTPLQNSVMELWSLMHFLMPDIFCSDKDFREWFSNPLTGMVEGTMEFNDQVIKRLHHVLRPFLLRRLKSEVETQLPKKYEHLIKCSLSKRQRYLYDEFMSRSNTKAQLATGSIFNIISVLMQLRKVCNHPNLFEQRPVMSPLVLDPIIYRPPSLVCDLPSKCNLEILPLRLNVLQQEFSSGFACNCSGKLFSTKFEQPCKIESLPQISELPVGLFNFKSLFLDNRNTTALLDNSRAVVKENSNMKDSSDQKLTAVIPLKKRCSTSNGVVVSRPASVDVSPKGAGSSVKSEEKPKVIYWRLNPIGGVNASGGRVGTTRVLRPIYTATTSRMPRPALASRGPCAAGPSLVRLVRPSFGAVATRAPAVAATPAASQQCRSPATVQSYHGGALRPRLGTTSRPPMACRQSFLQQMARPNGGSPTKPLSARAFLDYRLQTAGAVEASGRTTTGMIHVRLPGSNPTSFSGQSSALSTASSLRVGAGAKVNIRCSVPNQNILMPRGALIQLHAGKLCIPIRPVPPPASTASNSSSSGTAVVENVQLKKTPMAALPSSTTYERGRRKQQQQLQPQPQQRQQPTGQQRQISSEESPAFLSPVENCNRRVTRRRKATSQVESSSFADSPDDDFNVAAESKKIALRSGTTVGGGSKRRRSAAVVASTSSKSDSSKLRRSTRSSFKAAVEKNSNIFAPSTHSDDHHYNNEDEGEELPSRSGDVERMDGTSTQGTVSFDPEAETSLEKAILKLLNKQVNDLWSEITLSKAETKLRIQNNLINQNRERCLARPMYGSDLRMAFTIEKRSVPLSRTLEDIFQSVRFLLQQFLVYVPAALISEPLFRPTYRSCAVEYAEVAMRTSMNRLLKNKLDVFRAVEYAQRLCFPELRLIEYDCGKLQSLSALLRRLQAEGHRCLIFTQMARMLDILEAFLSYHGYMYLRLDGATNIERRQMLMERFNHDKKILCFILSTRSGGVGVNLTGADTVIFYDSDWNPTMDAQAQDRCHRIGQTRDVHIYRLICERTIEENILLKATQKRKLGELAIDEGGFKADFFHNTNIKELFDMEESVFVRDVSDADIQQAMSKVEDDNDAIAARIAVDEAQAEERADEEEDDENATSGQKKSDAVQNANDNSVAESSDPDVLRVLEEMKDVLSKMSEVERYALEYIEEERAFEFSEELKGVDNEIEERKMALMQAHYSEMRSARAMQEAEAGEEFAITYDRRDAFAKVRDGDFNGESVKNSGKVSLLLTKEEGVTSVVAKSSTSSSVPATKCSLSNEKFPIRTRRTRNNNSTMICIEDPSLEMPIWTPLSPPLSDDDSRGSLKPDHLLGELYERLPIDQSILAKFSSSSSPDDDRSVEMPILRIPDKMPKLGGTTTATTTTNSNNRRASPFRGRSAVQVRDKSVTETINSVARFPPPALSISVNSPKSLFELLSSKGRKESSRSYNPSIMGMDMKNYEVFPWNVIQDYALIRSLLCGHCSLKSGNLPSRNQSLNWEYVSDFVRAHGNFYHSPRQCCLRYYGWLHAQDEKTASANMAANNPTPTPNATPIPNATATATGSVSLQTGGEASANVSGPSPSSGASSSSTGQGSKRDGSECSTTKKQRKTGTHGSTAHSGKLVLKNISDRYKRDLNKTNTQRFRTISIMGASTFPESDSFTFTAGLLPTELIDDEPAEQQKDDVDINSEEMKETFFESLFIPVMTSSNLEEDGCQSDDDEDLESATVELQERMAATTQKMPTLRSTPSMDKLLFDNWLEEEKRNCQTKTDFRKEVLPYFMTSLHMFDTDSDDETNNNNDVDDGNGNSISNGNGNISRSSFFRTNSRDSSNIINKDSESDEDIDDEKDDDDNNTNDGNVHPDVNDEHRRLQQQQQQQQQQKQQQQQQQQQQKHLHEHISLKEIIKQEDNSRYYSADFRPFSPVLLSTNNNNNKGDNSAPPLPDVVTVKVESSPLPTVKVEPVDFPPYRRYTVPPHFNANVTTTTTTTATTTTFPTTNPSVTVSSSPHTRLASFIHPIMSSRQLTMPCSNMPTEVSALPRPITIPSVRTTSSSSIPRQQQQQMMHRAQTLKVLCPGRMRIGNSRLRSLMGRAVPPSRIISTSSGRPILRGQGITSSIGGRTIAIRTYRPRQPTPTTITTTTISTPATVPSTVVRPLPSSVAANSSLAALISDPPRIYTLSNRNPTAPVVRRRMPSVNVLAPRGLIKREPTTFTAYRSSSNQQHQ</sequence>
<feature type="region of interest" description="Disordered" evidence="10">
    <location>
        <begin position="2228"/>
        <end position="2281"/>
    </location>
</feature>
<feature type="region of interest" description="Disordered" evidence="10">
    <location>
        <begin position="2198"/>
        <end position="2217"/>
    </location>
</feature>
<name>A0A0V1B5P6_TRISP</name>
<feature type="domain" description="Helicase ATP-binding" evidence="11">
    <location>
        <begin position="531"/>
        <end position="696"/>
    </location>
</feature>
<keyword evidence="9" id="KW-0539">Nucleus</keyword>
<dbReference type="Gene3D" id="3.40.50.10810">
    <property type="entry name" value="Tandem AAA-ATPase domain"/>
    <property type="match status" value="1"/>
</dbReference>
<dbReference type="STRING" id="6334.A0A0V1B5P6"/>
<reference evidence="14 15" key="1">
    <citation type="submission" date="2015-01" db="EMBL/GenBank/DDBJ databases">
        <title>Evolution of Trichinella species and genotypes.</title>
        <authorList>
            <person name="Korhonen P.K."/>
            <person name="Edoardo P."/>
            <person name="Giuseppe L.R."/>
            <person name="Gasser R.B."/>
        </authorList>
    </citation>
    <scope>NUCLEOTIDE SEQUENCE [LARGE SCALE GENOMIC DNA]</scope>
    <source>
        <strain evidence="14">ISS3</strain>
    </source>
</reference>
<keyword evidence="4" id="KW-0378">Hydrolase</keyword>
<feature type="region of interest" description="Disordered" evidence="10">
    <location>
        <begin position="400"/>
        <end position="460"/>
    </location>
</feature>
<dbReference type="Proteomes" id="UP000054776">
    <property type="component" value="Unassembled WGS sequence"/>
</dbReference>
<dbReference type="InterPro" id="IPR014012">
    <property type="entry name" value="HSA_dom"/>
</dbReference>
<dbReference type="InterPro" id="IPR038718">
    <property type="entry name" value="SNF2-like_sf"/>
</dbReference>
<dbReference type="PROSITE" id="PS51204">
    <property type="entry name" value="HSA"/>
    <property type="match status" value="1"/>
</dbReference>
<keyword evidence="5 14" id="KW-0347">Helicase</keyword>
<keyword evidence="8" id="KW-0238">DNA-binding</keyword>
<dbReference type="SUPFAM" id="SSF52540">
    <property type="entry name" value="P-loop containing nucleoside triphosphate hydrolases"/>
    <property type="match status" value="3"/>
</dbReference>
<feature type="domain" description="HSA" evidence="13">
    <location>
        <begin position="175"/>
        <end position="248"/>
    </location>
</feature>
<feature type="compositionally biased region" description="Acidic residues" evidence="10">
    <location>
        <begin position="2497"/>
        <end position="2512"/>
    </location>
</feature>
<feature type="region of interest" description="Disordered" evidence="10">
    <location>
        <begin position="1194"/>
        <end position="1297"/>
    </location>
</feature>
<dbReference type="Pfam" id="PF07529">
    <property type="entry name" value="HSA"/>
    <property type="match status" value="1"/>
</dbReference>
<evidence type="ECO:0000259" key="11">
    <source>
        <dbReference type="PROSITE" id="PS51192"/>
    </source>
</evidence>
<dbReference type="GO" id="GO:0003677">
    <property type="term" value="F:DNA binding"/>
    <property type="evidence" value="ECO:0007669"/>
    <property type="project" value="UniProtKB-KW"/>
</dbReference>
<evidence type="ECO:0000256" key="10">
    <source>
        <dbReference type="SAM" id="MobiDB-lite"/>
    </source>
</evidence>
<dbReference type="Gene3D" id="3.40.50.300">
    <property type="entry name" value="P-loop containing nucleotide triphosphate hydrolases"/>
    <property type="match status" value="1"/>
</dbReference>
<dbReference type="GO" id="GO:0000812">
    <property type="term" value="C:Swr1 complex"/>
    <property type="evidence" value="ECO:0007669"/>
    <property type="project" value="TreeGrafter"/>
</dbReference>
<evidence type="ECO:0000256" key="7">
    <source>
        <dbReference type="ARBA" id="ARBA00022853"/>
    </source>
</evidence>
<keyword evidence="15" id="KW-1185">Reference proteome</keyword>
<comment type="similarity">
    <text evidence="2">Belongs to the SNF2/RAD54 helicase family. SWR1 subfamily.</text>
</comment>
<evidence type="ECO:0000256" key="2">
    <source>
        <dbReference type="ARBA" id="ARBA00009220"/>
    </source>
</evidence>
<dbReference type="InterPro" id="IPR027417">
    <property type="entry name" value="P-loop_NTPase"/>
</dbReference>
<comment type="caution">
    <text evidence="14">The sequence shown here is derived from an EMBL/GenBank/DDBJ whole genome shotgun (WGS) entry which is preliminary data.</text>
</comment>
<keyword evidence="3" id="KW-0547">Nucleotide-binding</keyword>
<feature type="compositionally biased region" description="Acidic residues" evidence="10">
    <location>
        <begin position="1769"/>
        <end position="1778"/>
    </location>
</feature>
<dbReference type="SMART" id="SM00490">
    <property type="entry name" value="HELICc"/>
    <property type="match status" value="1"/>
</dbReference>
<dbReference type="OrthoDB" id="448448at2759"/>
<dbReference type="GO" id="GO:0006338">
    <property type="term" value="P:chromatin remodeling"/>
    <property type="evidence" value="ECO:0007669"/>
    <property type="project" value="TreeGrafter"/>
</dbReference>
<feature type="region of interest" description="Disordered" evidence="10">
    <location>
        <begin position="1765"/>
        <end position="1804"/>
    </location>
</feature>
<dbReference type="FunFam" id="3.40.50.300:FF:001674">
    <property type="entry name" value="E1A-binding protein p400 isoform X7"/>
    <property type="match status" value="1"/>
</dbReference>
<keyword evidence="7" id="KW-0156">Chromatin regulator</keyword>
<dbReference type="SMART" id="SM00487">
    <property type="entry name" value="DEXDc"/>
    <property type="match status" value="1"/>
</dbReference>
<dbReference type="InterPro" id="IPR049730">
    <property type="entry name" value="SNF2/RAD54-like_C"/>
</dbReference>
<dbReference type="PROSITE" id="PS51192">
    <property type="entry name" value="HELICASE_ATP_BIND_1"/>
    <property type="match status" value="1"/>
</dbReference>
<dbReference type="Gene3D" id="1.20.120.850">
    <property type="entry name" value="SWI2/SNF2 ATPases, N-terminal domain"/>
    <property type="match status" value="1"/>
</dbReference>
<feature type="compositionally biased region" description="Low complexity" evidence="10">
    <location>
        <begin position="2038"/>
        <end position="2052"/>
    </location>
</feature>
<dbReference type="Pfam" id="PF00271">
    <property type="entry name" value="Helicase_C"/>
    <property type="match status" value="1"/>
</dbReference>
<dbReference type="FunCoup" id="A0A0V1B5P6">
    <property type="interactions" value="1664"/>
</dbReference>
<dbReference type="EMBL" id="JYDH01000110">
    <property type="protein sequence ID" value="KRY31827.1"/>
    <property type="molecule type" value="Genomic_DNA"/>
</dbReference>
<evidence type="ECO:0000256" key="4">
    <source>
        <dbReference type="ARBA" id="ARBA00022801"/>
    </source>
</evidence>
<dbReference type="GO" id="GO:0005524">
    <property type="term" value="F:ATP binding"/>
    <property type="evidence" value="ECO:0007669"/>
    <property type="project" value="UniProtKB-KW"/>
</dbReference>
<dbReference type="InterPro" id="IPR050520">
    <property type="entry name" value="INO80/SWR1_helicase"/>
</dbReference>
<evidence type="ECO:0000259" key="13">
    <source>
        <dbReference type="PROSITE" id="PS51204"/>
    </source>
</evidence>
<feature type="compositionally biased region" description="Polar residues" evidence="10">
    <location>
        <begin position="346"/>
        <end position="367"/>
    </location>
</feature>
<feature type="compositionally biased region" description="Polar residues" evidence="10">
    <location>
        <begin position="1779"/>
        <end position="1799"/>
    </location>
</feature>
<evidence type="ECO:0000313" key="15">
    <source>
        <dbReference type="Proteomes" id="UP000054776"/>
    </source>
</evidence>
<protein>
    <submittedName>
        <fullName evidence="14">Helicase ssl-1</fullName>
    </submittedName>
</protein>
<feature type="region of interest" description="Disordered" evidence="10">
    <location>
        <begin position="2447"/>
        <end position="2554"/>
    </location>
</feature>
<feature type="compositionally biased region" description="Acidic residues" evidence="10">
    <location>
        <begin position="446"/>
        <end position="457"/>
    </location>
</feature>
<feature type="region of interest" description="Disordered" evidence="10">
    <location>
        <begin position="114"/>
        <end position="134"/>
    </location>
</feature>
<evidence type="ECO:0000256" key="8">
    <source>
        <dbReference type="ARBA" id="ARBA00023125"/>
    </source>
</evidence>
<feature type="compositionally biased region" description="Low complexity" evidence="10">
    <location>
        <begin position="2530"/>
        <end position="2550"/>
    </location>
</feature>
<keyword evidence="6" id="KW-0067">ATP-binding</keyword>
<gene>
    <name evidence="14" type="primary">ssl-1</name>
    <name evidence="14" type="ORF">T01_10070</name>
</gene>
<feature type="compositionally biased region" description="Low complexity" evidence="10">
    <location>
        <begin position="1325"/>
        <end position="1335"/>
    </location>
</feature>
<dbReference type="InParanoid" id="A0A0V1B5P6"/>
<dbReference type="GO" id="GO:0004386">
    <property type="term" value="F:helicase activity"/>
    <property type="evidence" value="ECO:0007669"/>
    <property type="project" value="UniProtKB-KW"/>
</dbReference>
<feature type="non-terminal residue" evidence="14">
    <location>
        <position position="2882"/>
    </location>
</feature>
<feature type="compositionally biased region" description="Polar residues" evidence="10">
    <location>
        <begin position="1354"/>
        <end position="1363"/>
    </location>
</feature>
<dbReference type="CDD" id="cd18793">
    <property type="entry name" value="SF2_C_SNF"/>
    <property type="match status" value="1"/>
</dbReference>
<dbReference type="PANTHER" id="PTHR45685:SF1">
    <property type="entry name" value="HELICASE SRCAP"/>
    <property type="match status" value="1"/>
</dbReference>
<feature type="compositionally biased region" description="Basic and acidic residues" evidence="10">
    <location>
        <begin position="115"/>
        <end position="130"/>
    </location>
</feature>
<dbReference type="PANTHER" id="PTHR45685">
    <property type="entry name" value="HELICASE SRCAP-RELATED"/>
    <property type="match status" value="1"/>
</dbReference>
<feature type="compositionally biased region" description="Polar residues" evidence="10">
    <location>
        <begin position="2477"/>
        <end position="2490"/>
    </location>
</feature>
<feature type="compositionally biased region" description="Acidic residues" evidence="10">
    <location>
        <begin position="336"/>
        <end position="345"/>
    </location>
</feature>
<evidence type="ECO:0000256" key="9">
    <source>
        <dbReference type="ARBA" id="ARBA00023242"/>
    </source>
</evidence>
<evidence type="ECO:0000313" key="14">
    <source>
        <dbReference type="EMBL" id="KRY31827.1"/>
    </source>
</evidence>
<evidence type="ECO:0000256" key="3">
    <source>
        <dbReference type="ARBA" id="ARBA00022741"/>
    </source>
</evidence>
<comment type="subcellular location">
    <subcellularLocation>
        <location evidence="1">Nucleus</location>
    </subcellularLocation>
</comment>
<accession>A0A0V1B5P6</accession>
<feature type="region of interest" description="Disordered" evidence="10">
    <location>
        <begin position="2030"/>
        <end position="2059"/>
    </location>
</feature>
<organism evidence="14 15">
    <name type="scientific">Trichinella spiralis</name>
    <name type="common">Trichina worm</name>
    <dbReference type="NCBI Taxonomy" id="6334"/>
    <lineage>
        <taxon>Eukaryota</taxon>
        <taxon>Metazoa</taxon>
        <taxon>Ecdysozoa</taxon>
        <taxon>Nematoda</taxon>
        <taxon>Enoplea</taxon>
        <taxon>Dorylaimia</taxon>
        <taxon>Trichinellida</taxon>
        <taxon>Trichinellidae</taxon>
        <taxon>Trichinella</taxon>
    </lineage>
</organism>
<dbReference type="InterPro" id="IPR001650">
    <property type="entry name" value="Helicase_C-like"/>
</dbReference>
<feature type="region of interest" description="Disordered" evidence="10">
    <location>
        <begin position="324"/>
        <end position="385"/>
    </location>
</feature>
<evidence type="ECO:0000256" key="6">
    <source>
        <dbReference type="ARBA" id="ARBA00022840"/>
    </source>
</evidence>
<feature type="compositionally biased region" description="Low complexity" evidence="10">
    <location>
        <begin position="1236"/>
        <end position="1255"/>
    </location>
</feature>
<feature type="compositionally biased region" description="Low complexity" evidence="10">
    <location>
        <begin position="2232"/>
        <end position="2253"/>
    </location>
</feature>
<dbReference type="CDD" id="cd18003">
    <property type="entry name" value="DEXQc_SRCAP"/>
    <property type="match status" value="1"/>
</dbReference>
<dbReference type="InterPro" id="IPR000330">
    <property type="entry name" value="SNF2_N"/>
</dbReference>
<dbReference type="Pfam" id="PF00176">
    <property type="entry name" value="SNF2-rel_dom"/>
    <property type="match status" value="1"/>
</dbReference>
<dbReference type="GO" id="GO:0042393">
    <property type="term" value="F:histone binding"/>
    <property type="evidence" value="ECO:0007669"/>
    <property type="project" value="TreeGrafter"/>
</dbReference>
<evidence type="ECO:0000256" key="5">
    <source>
        <dbReference type="ARBA" id="ARBA00022806"/>
    </source>
</evidence>
<dbReference type="FunFam" id="3.40.50.10810:FF:000005">
    <property type="entry name" value="Photoperiod-independent early flowering 1"/>
    <property type="match status" value="1"/>
</dbReference>
<feature type="domain" description="Helicase C-terminal" evidence="12">
    <location>
        <begin position="1562"/>
        <end position="1712"/>
    </location>
</feature>
<dbReference type="GO" id="GO:0016887">
    <property type="term" value="F:ATP hydrolysis activity"/>
    <property type="evidence" value="ECO:0007669"/>
    <property type="project" value="TreeGrafter"/>
</dbReference>
<feature type="region of interest" description="Disordered" evidence="10">
    <location>
        <begin position="1311"/>
        <end position="1401"/>
    </location>
</feature>
<feature type="compositionally biased region" description="Low complexity" evidence="10">
    <location>
        <begin position="1196"/>
        <end position="1209"/>
    </location>
</feature>
<feature type="compositionally biased region" description="Basic and acidic residues" evidence="10">
    <location>
        <begin position="373"/>
        <end position="385"/>
    </location>
</feature>
<proteinExistence type="inferred from homology"/>